<name>A0A2S7ERT2_9XANT</name>
<sequence>MGNRVHHHWIICLIGLCLAVAVSSASASDPLAPLRTQFALPDDQVDYAAAKLVVDRLIDPATDTAAIRRELDRWERVIRANVPVGANGRLTLDALLKTLYQPGSWNEGKPFRYDLDDPLGKLPANKRLATYLATRKGNCVSMPILVAILGQRLGLTITLSTAPAHVMAMFADDTQQAWVYVEATGGGYKRDESYIRDTGISQTALDNEIYLRPLHPHESVGVIASTLMEHYAREGHGDALMEVADLALAANLKDTVAMIWKANAYYLQIQDRDQRPYPDAADIPANKVPDYRRLSRENLAWFEKAEALGWAQKTPEQEAAYLQSVRHEKANRGQ</sequence>
<comment type="caution">
    <text evidence="4">The sequence shown here is derived from an EMBL/GenBank/DDBJ whole genome shotgun (WGS) entry which is preliminary data.</text>
</comment>
<dbReference type="Pfam" id="PF13369">
    <property type="entry name" value="Transglut_core2"/>
    <property type="match status" value="1"/>
</dbReference>
<feature type="signal peptide" evidence="2">
    <location>
        <begin position="1"/>
        <end position="27"/>
    </location>
</feature>
<evidence type="ECO:0000259" key="3">
    <source>
        <dbReference type="Pfam" id="PF13369"/>
    </source>
</evidence>
<accession>A0A2S7ERT2</accession>
<evidence type="ECO:0000256" key="2">
    <source>
        <dbReference type="SAM" id="SignalP"/>
    </source>
</evidence>
<feature type="chain" id="PRO_5015677763" description="Protein SirB1 N-terminal domain-containing protein" evidence="2">
    <location>
        <begin position="28"/>
        <end position="334"/>
    </location>
</feature>
<dbReference type="Proteomes" id="UP000238261">
    <property type="component" value="Unassembled WGS sequence"/>
</dbReference>
<feature type="domain" description="Protein SirB1 N-terminal" evidence="3">
    <location>
        <begin position="66"/>
        <end position="192"/>
    </location>
</feature>
<keyword evidence="5" id="KW-1185">Reference proteome</keyword>
<proteinExistence type="inferred from homology"/>
<organism evidence="4 5">
    <name type="scientific">Xanthomonas hyacinthi</name>
    <dbReference type="NCBI Taxonomy" id="56455"/>
    <lineage>
        <taxon>Bacteria</taxon>
        <taxon>Pseudomonadati</taxon>
        <taxon>Pseudomonadota</taxon>
        <taxon>Gammaproteobacteria</taxon>
        <taxon>Lysobacterales</taxon>
        <taxon>Lysobacteraceae</taxon>
        <taxon>Xanthomonas</taxon>
    </lineage>
</organism>
<dbReference type="InterPro" id="IPR032698">
    <property type="entry name" value="SirB1_N"/>
</dbReference>
<reference evidence="5" key="1">
    <citation type="submission" date="2016-08" db="EMBL/GenBank/DDBJ databases">
        <authorList>
            <person name="Merda D."/>
            <person name="Briand M."/>
            <person name="Taghouti G."/>
            <person name="Carrere S."/>
            <person name="Gouzy J."/>
            <person name="Portier P."/>
            <person name="Jacques M.-A."/>
            <person name="Fischer-Le Saux M."/>
        </authorList>
    </citation>
    <scope>NUCLEOTIDE SEQUENCE [LARGE SCALE GENOMIC DNA]</scope>
    <source>
        <strain evidence="5">CFBP1156</strain>
    </source>
</reference>
<evidence type="ECO:0000313" key="4">
    <source>
        <dbReference type="EMBL" id="PPU95826.1"/>
    </source>
</evidence>
<protein>
    <recommendedName>
        <fullName evidence="3">Protein SirB1 N-terminal domain-containing protein</fullName>
    </recommendedName>
</protein>
<dbReference type="RefSeq" id="WP_104558883.1">
    <property type="nucleotide sequence ID" value="NZ_CP043476.1"/>
</dbReference>
<dbReference type="EMBL" id="MDEG01000022">
    <property type="protein sequence ID" value="PPU95826.1"/>
    <property type="molecule type" value="Genomic_DNA"/>
</dbReference>
<dbReference type="AlphaFoldDB" id="A0A2S7ERT2"/>
<dbReference type="OrthoDB" id="7605060at2"/>
<evidence type="ECO:0000256" key="1">
    <source>
        <dbReference type="ARBA" id="ARBA00007100"/>
    </source>
</evidence>
<comment type="similarity">
    <text evidence="1">Belongs to the UPF0162 family.</text>
</comment>
<evidence type="ECO:0000313" key="5">
    <source>
        <dbReference type="Proteomes" id="UP000238261"/>
    </source>
</evidence>
<gene>
    <name evidence="4" type="ORF">XhyaCFBP1156_17590</name>
</gene>
<keyword evidence="2" id="KW-0732">Signal</keyword>